<dbReference type="InterPro" id="IPR037493">
    <property type="entry name" value="ExoIII-like"/>
</dbReference>
<comment type="caution">
    <text evidence="1">The sequence shown here is derived from an EMBL/GenBank/DDBJ whole genome shotgun (WGS) entry which is preliminary data.</text>
</comment>
<name>A0A6L2P3L7_TANCI</name>
<dbReference type="GO" id="GO:0006281">
    <property type="term" value="P:DNA repair"/>
    <property type="evidence" value="ECO:0007669"/>
    <property type="project" value="InterPro"/>
</dbReference>
<sequence>MTSDYYHKQQPLSYSHEYNAKVTNRIEAVVCDNNLRSCLSGPGGFGELGGTRETRRDSRVLDSRKIRVGSWNVGLLTEKSLELADALERHRVDIACFQETKWKGSSNREGNRHKLWYSGATGPGPREISAYAPQVSLSEEEKKTFWDYLDESVREFSTDQRLMMGGGGLKWSYRGDSRRIPRCPWRREGSVLLRILWKNLNGDASETFRTRVAEGATIQEKVISSSDADYMWNTLARIIKNAVKQNHRIGPNPHRSLERPRGQGLLSITLSQSFME</sequence>
<accession>A0A6L2P3L7</accession>
<organism evidence="1">
    <name type="scientific">Tanacetum cinerariifolium</name>
    <name type="common">Dalmatian daisy</name>
    <name type="synonym">Chrysanthemum cinerariifolium</name>
    <dbReference type="NCBI Taxonomy" id="118510"/>
    <lineage>
        <taxon>Eukaryota</taxon>
        <taxon>Viridiplantae</taxon>
        <taxon>Streptophyta</taxon>
        <taxon>Embryophyta</taxon>
        <taxon>Tracheophyta</taxon>
        <taxon>Spermatophyta</taxon>
        <taxon>Magnoliopsida</taxon>
        <taxon>eudicotyledons</taxon>
        <taxon>Gunneridae</taxon>
        <taxon>Pentapetalae</taxon>
        <taxon>asterids</taxon>
        <taxon>campanulids</taxon>
        <taxon>Asterales</taxon>
        <taxon>Asteraceae</taxon>
        <taxon>Asteroideae</taxon>
        <taxon>Anthemideae</taxon>
        <taxon>Anthemidinae</taxon>
        <taxon>Tanacetum</taxon>
    </lineage>
</organism>
<evidence type="ECO:0008006" key="2">
    <source>
        <dbReference type="Google" id="ProtNLM"/>
    </source>
</evidence>
<dbReference type="InterPro" id="IPR036691">
    <property type="entry name" value="Endo/exonu/phosph_ase_sf"/>
</dbReference>
<protein>
    <recommendedName>
        <fullName evidence="2">Endonuclease/exonuclease/phosphatase domain-containing protein</fullName>
    </recommendedName>
</protein>
<evidence type="ECO:0000313" key="1">
    <source>
        <dbReference type="EMBL" id="GEU93060.1"/>
    </source>
</evidence>
<dbReference type="GO" id="GO:0008311">
    <property type="term" value="F:double-stranded DNA 3'-5' DNA exonuclease activity"/>
    <property type="evidence" value="ECO:0007669"/>
    <property type="project" value="InterPro"/>
</dbReference>
<dbReference type="PANTHER" id="PTHR43250">
    <property type="entry name" value="EXODEOXYRIBONUCLEASE III"/>
    <property type="match status" value="1"/>
</dbReference>
<dbReference type="AlphaFoldDB" id="A0A6L2P3L7"/>
<gene>
    <name evidence="1" type="ORF">Tci_065038</name>
</gene>
<dbReference type="EMBL" id="BKCJ010010769">
    <property type="protein sequence ID" value="GEU93060.1"/>
    <property type="molecule type" value="Genomic_DNA"/>
</dbReference>
<dbReference type="PANTHER" id="PTHR43250:SF2">
    <property type="entry name" value="EXODEOXYRIBONUCLEASE III"/>
    <property type="match status" value="1"/>
</dbReference>
<reference evidence="1" key="1">
    <citation type="journal article" date="2019" name="Sci. Rep.">
        <title>Draft genome of Tanacetum cinerariifolium, the natural source of mosquito coil.</title>
        <authorList>
            <person name="Yamashiro T."/>
            <person name="Shiraishi A."/>
            <person name="Satake H."/>
            <person name="Nakayama K."/>
        </authorList>
    </citation>
    <scope>NUCLEOTIDE SEQUENCE</scope>
</reference>
<proteinExistence type="predicted"/>
<dbReference type="Gene3D" id="3.60.10.10">
    <property type="entry name" value="Endonuclease/exonuclease/phosphatase"/>
    <property type="match status" value="1"/>
</dbReference>
<dbReference type="SUPFAM" id="SSF56219">
    <property type="entry name" value="DNase I-like"/>
    <property type="match status" value="1"/>
</dbReference>